<proteinExistence type="predicted"/>
<dbReference type="Proteomes" id="UP000076154">
    <property type="component" value="Unassembled WGS sequence"/>
</dbReference>
<feature type="compositionally biased region" description="Polar residues" evidence="1">
    <location>
        <begin position="50"/>
        <end position="59"/>
    </location>
</feature>
<protein>
    <submittedName>
        <fullName evidence="2">Uncharacterized protein</fullName>
    </submittedName>
</protein>
<dbReference type="InParanoid" id="A0A369J1I9"/>
<evidence type="ECO:0000256" key="1">
    <source>
        <dbReference type="SAM" id="MobiDB-lite"/>
    </source>
</evidence>
<feature type="region of interest" description="Disordered" evidence="1">
    <location>
        <begin position="35"/>
        <end position="59"/>
    </location>
</feature>
<evidence type="ECO:0000313" key="3">
    <source>
        <dbReference type="Proteomes" id="UP000076154"/>
    </source>
</evidence>
<sequence length="59" mass="6266">MPGPGPLQGCRYHATSPNWCSTPQDELAGLSTAWLQPAHPIPPSSEAPHPSSNLPQRVP</sequence>
<dbReference type="AlphaFoldDB" id="A0A369J1I9"/>
<keyword evidence="3" id="KW-1185">Reference proteome</keyword>
<reference evidence="2" key="1">
    <citation type="submission" date="2018-04" db="EMBL/GenBank/DDBJ databases">
        <title>Whole genome sequencing of Hypsizygus marmoreus.</title>
        <authorList>
            <person name="Choi I.-G."/>
            <person name="Min B."/>
            <person name="Kim J.-G."/>
            <person name="Kim S."/>
            <person name="Oh Y.-L."/>
            <person name="Kong W.-S."/>
            <person name="Park H."/>
            <person name="Jeong J."/>
            <person name="Song E.-S."/>
        </authorList>
    </citation>
    <scope>NUCLEOTIDE SEQUENCE [LARGE SCALE GENOMIC DNA]</scope>
    <source>
        <strain evidence="2">51987-8</strain>
    </source>
</reference>
<comment type="caution">
    <text evidence="2">The sequence shown here is derived from an EMBL/GenBank/DDBJ whole genome shotgun (WGS) entry which is preliminary data.</text>
</comment>
<gene>
    <name evidence="2" type="ORF">Hypma_003750</name>
</gene>
<organism evidence="2 3">
    <name type="scientific">Hypsizygus marmoreus</name>
    <name type="common">White beech mushroom</name>
    <name type="synonym">Agaricus marmoreus</name>
    <dbReference type="NCBI Taxonomy" id="39966"/>
    <lineage>
        <taxon>Eukaryota</taxon>
        <taxon>Fungi</taxon>
        <taxon>Dikarya</taxon>
        <taxon>Basidiomycota</taxon>
        <taxon>Agaricomycotina</taxon>
        <taxon>Agaricomycetes</taxon>
        <taxon>Agaricomycetidae</taxon>
        <taxon>Agaricales</taxon>
        <taxon>Tricholomatineae</taxon>
        <taxon>Lyophyllaceae</taxon>
        <taxon>Hypsizygus</taxon>
    </lineage>
</organism>
<accession>A0A369J1I9</accession>
<evidence type="ECO:0000313" key="2">
    <source>
        <dbReference type="EMBL" id="RDB15859.1"/>
    </source>
</evidence>
<name>A0A369J1I9_HYPMA</name>
<dbReference type="EMBL" id="LUEZ02000138">
    <property type="protein sequence ID" value="RDB15859.1"/>
    <property type="molecule type" value="Genomic_DNA"/>
</dbReference>